<name>A0A3A5M6E3_9MICC</name>
<evidence type="ECO:0000256" key="5">
    <source>
        <dbReference type="ARBA" id="ARBA00023136"/>
    </source>
</evidence>
<feature type="transmembrane region" description="Helical" evidence="6">
    <location>
        <begin position="296"/>
        <end position="320"/>
    </location>
</feature>
<dbReference type="InterPro" id="IPR011701">
    <property type="entry name" value="MFS"/>
</dbReference>
<dbReference type="PANTHER" id="PTHR43124:SF3">
    <property type="entry name" value="CHLORAMPHENICOL EFFLUX PUMP RV0191"/>
    <property type="match status" value="1"/>
</dbReference>
<dbReference type="OrthoDB" id="2957247at2"/>
<feature type="transmembrane region" description="Helical" evidence="6">
    <location>
        <begin position="211"/>
        <end position="232"/>
    </location>
</feature>
<feature type="transmembrane region" description="Helical" evidence="6">
    <location>
        <begin position="362"/>
        <end position="380"/>
    </location>
</feature>
<evidence type="ECO:0000256" key="1">
    <source>
        <dbReference type="ARBA" id="ARBA00004651"/>
    </source>
</evidence>
<reference evidence="7 8" key="1">
    <citation type="submission" date="2018-09" db="EMBL/GenBank/DDBJ databases">
        <title>Novel species of Arthrobacter.</title>
        <authorList>
            <person name="Liu Q."/>
            <person name="Xin Y.-H."/>
        </authorList>
    </citation>
    <scope>NUCLEOTIDE SEQUENCE [LARGE SCALE GENOMIC DNA]</scope>
    <source>
        <strain evidence="7 8">Hz2</strain>
    </source>
</reference>
<accession>A0A3A5M6E3</accession>
<keyword evidence="8" id="KW-1185">Reference proteome</keyword>
<dbReference type="RefSeq" id="WP_120147384.1">
    <property type="nucleotide sequence ID" value="NZ_QZVT01000001.1"/>
</dbReference>
<comment type="caution">
    <text evidence="7">The sequence shown here is derived from an EMBL/GenBank/DDBJ whole genome shotgun (WGS) entry which is preliminary data.</text>
</comment>
<feature type="transmembrane region" description="Helical" evidence="6">
    <location>
        <begin position="5"/>
        <end position="24"/>
    </location>
</feature>
<feature type="transmembrane region" description="Helical" evidence="6">
    <location>
        <begin position="75"/>
        <end position="93"/>
    </location>
</feature>
<comment type="subcellular location">
    <subcellularLocation>
        <location evidence="1">Cell membrane</location>
        <topology evidence="1">Multi-pass membrane protein</topology>
    </subcellularLocation>
</comment>
<evidence type="ECO:0000313" key="8">
    <source>
        <dbReference type="Proteomes" id="UP000272560"/>
    </source>
</evidence>
<feature type="transmembrane region" description="Helical" evidence="6">
    <location>
        <begin position="332"/>
        <end position="356"/>
    </location>
</feature>
<keyword evidence="3 6" id="KW-0812">Transmembrane</keyword>
<dbReference type="GO" id="GO:0005886">
    <property type="term" value="C:plasma membrane"/>
    <property type="evidence" value="ECO:0007669"/>
    <property type="project" value="UniProtKB-SubCell"/>
</dbReference>
<evidence type="ECO:0000313" key="7">
    <source>
        <dbReference type="EMBL" id="RJT83297.1"/>
    </source>
</evidence>
<evidence type="ECO:0000256" key="4">
    <source>
        <dbReference type="ARBA" id="ARBA00022989"/>
    </source>
</evidence>
<dbReference type="InterPro" id="IPR050189">
    <property type="entry name" value="MFS_Efflux_Transporters"/>
</dbReference>
<dbReference type="Proteomes" id="UP000272560">
    <property type="component" value="Unassembled WGS sequence"/>
</dbReference>
<dbReference type="InterPro" id="IPR036259">
    <property type="entry name" value="MFS_trans_sf"/>
</dbReference>
<feature type="transmembrane region" description="Helical" evidence="6">
    <location>
        <begin position="273"/>
        <end position="290"/>
    </location>
</feature>
<feature type="transmembrane region" description="Helical" evidence="6">
    <location>
        <begin position="244"/>
        <end position="266"/>
    </location>
</feature>
<protein>
    <submittedName>
        <fullName evidence="7">MFS transporter</fullName>
    </submittedName>
</protein>
<dbReference type="GO" id="GO:0022857">
    <property type="term" value="F:transmembrane transporter activity"/>
    <property type="evidence" value="ECO:0007669"/>
    <property type="project" value="InterPro"/>
</dbReference>
<dbReference type="AlphaFoldDB" id="A0A3A5M6E3"/>
<dbReference type="Pfam" id="PF07690">
    <property type="entry name" value="MFS_1"/>
    <property type="match status" value="1"/>
</dbReference>
<organism evidence="7 8">
    <name type="scientific">Arthrobacter cheniae</name>
    <dbReference type="NCBI Taxonomy" id="1258888"/>
    <lineage>
        <taxon>Bacteria</taxon>
        <taxon>Bacillati</taxon>
        <taxon>Actinomycetota</taxon>
        <taxon>Actinomycetes</taxon>
        <taxon>Micrococcales</taxon>
        <taxon>Micrococcaceae</taxon>
        <taxon>Arthrobacter</taxon>
    </lineage>
</organism>
<keyword evidence="5 6" id="KW-0472">Membrane</keyword>
<dbReference type="Gene3D" id="1.20.1250.20">
    <property type="entry name" value="MFS general substrate transporter like domains"/>
    <property type="match status" value="1"/>
</dbReference>
<gene>
    <name evidence="7" type="ORF">D6T63_02305</name>
</gene>
<feature type="transmembrane region" description="Helical" evidence="6">
    <location>
        <begin position="99"/>
        <end position="121"/>
    </location>
</feature>
<proteinExistence type="predicted"/>
<evidence type="ECO:0000256" key="3">
    <source>
        <dbReference type="ARBA" id="ARBA00022692"/>
    </source>
</evidence>
<feature type="transmembrane region" description="Helical" evidence="6">
    <location>
        <begin position="133"/>
        <end position="155"/>
    </location>
</feature>
<keyword evidence="4 6" id="KW-1133">Transmembrane helix</keyword>
<keyword evidence="2" id="KW-1003">Cell membrane</keyword>
<evidence type="ECO:0000256" key="6">
    <source>
        <dbReference type="SAM" id="Phobius"/>
    </source>
</evidence>
<feature type="transmembrane region" description="Helical" evidence="6">
    <location>
        <begin position="161"/>
        <end position="180"/>
    </location>
</feature>
<dbReference type="EMBL" id="QZVT01000001">
    <property type="protein sequence ID" value="RJT83297.1"/>
    <property type="molecule type" value="Genomic_DNA"/>
</dbReference>
<evidence type="ECO:0000256" key="2">
    <source>
        <dbReference type="ARBA" id="ARBA00022475"/>
    </source>
</evidence>
<dbReference type="SUPFAM" id="SSF103473">
    <property type="entry name" value="MFS general substrate transporter"/>
    <property type="match status" value="1"/>
</dbReference>
<sequence length="387" mass="38138">MKRSLYLSFAGSAVTLIGATYGLARLGYGLFLPAFSRSFELTPALGGLLSSGASLLYCVAAAVGFRHAGNSPRTVTVLAGLAAAGGSTGIALAPGTGTFAAAVLLAGMGAGFASPALVELVRRNTEQSRQARLQSVVNSGTGFGVILAGILSLVLGDAWRIAWILAAVIAAASTLAVLHFDRGTDARLGTPCAVASTSFSRSSLRGLSRPLVGAFAFGVGCAAVWVYGRAILEQAGGMSVGASAGAWIALGAGGAGALLLAPWLAAHSIPTTWSTFTLVTAGATAVVGAAPGNTLLAYLAAGLFGLAYTAATSVLILWAATASAPGGQSGAGATSLLFTALVFGQAAGAPLAGFMVQAGSPILAFSVAALVCAASATAAGPRRARRY</sequence>
<feature type="transmembrane region" description="Helical" evidence="6">
    <location>
        <begin position="44"/>
        <end position="63"/>
    </location>
</feature>
<dbReference type="PANTHER" id="PTHR43124">
    <property type="entry name" value="PURINE EFFLUX PUMP PBUE"/>
    <property type="match status" value="1"/>
</dbReference>